<dbReference type="Proteomes" id="UP000799424">
    <property type="component" value="Unassembled WGS sequence"/>
</dbReference>
<keyword evidence="8" id="KW-0505">Motor protein</keyword>
<keyword evidence="6" id="KW-0802">TPR repeat</keyword>
<evidence type="ECO:0000256" key="9">
    <source>
        <dbReference type="ARBA" id="ARBA00023212"/>
    </source>
</evidence>
<comment type="similarity">
    <text evidence="2">Belongs to the kinesin light chain family.</text>
</comment>
<dbReference type="Pfam" id="PF13374">
    <property type="entry name" value="TPR_10"/>
    <property type="match status" value="1"/>
</dbReference>
<organism evidence="12 13">
    <name type="scientific">Ophiobolus disseminans</name>
    <dbReference type="NCBI Taxonomy" id="1469910"/>
    <lineage>
        <taxon>Eukaryota</taxon>
        <taxon>Fungi</taxon>
        <taxon>Dikarya</taxon>
        <taxon>Ascomycota</taxon>
        <taxon>Pezizomycotina</taxon>
        <taxon>Dothideomycetes</taxon>
        <taxon>Pleosporomycetidae</taxon>
        <taxon>Pleosporales</taxon>
        <taxon>Pleosporineae</taxon>
        <taxon>Phaeosphaeriaceae</taxon>
        <taxon>Ophiobolus</taxon>
    </lineage>
</organism>
<evidence type="ECO:0000256" key="1">
    <source>
        <dbReference type="ARBA" id="ARBA00004245"/>
    </source>
</evidence>
<evidence type="ECO:0000256" key="8">
    <source>
        <dbReference type="ARBA" id="ARBA00023175"/>
    </source>
</evidence>
<evidence type="ECO:0000313" key="12">
    <source>
        <dbReference type="EMBL" id="KAF2820930.1"/>
    </source>
</evidence>
<evidence type="ECO:0000256" key="6">
    <source>
        <dbReference type="ARBA" id="ARBA00022803"/>
    </source>
</evidence>
<dbReference type="InterPro" id="IPR025676">
    <property type="entry name" value="Clr5_dom"/>
</dbReference>
<protein>
    <submittedName>
        <fullName evidence="12">TPR-like protein</fullName>
    </submittedName>
</protein>
<feature type="domain" description="Clr5" evidence="11">
    <location>
        <begin position="122"/>
        <end position="174"/>
    </location>
</feature>
<dbReference type="GO" id="GO:0019894">
    <property type="term" value="F:kinesin binding"/>
    <property type="evidence" value="ECO:0007669"/>
    <property type="project" value="TreeGrafter"/>
</dbReference>
<dbReference type="InterPro" id="IPR019734">
    <property type="entry name" value="TPR_rpt"/>
</dbReference>
<evidence type="ECO:0000256" key="3">
    <source>
        <dbReference type="ARBA" id="ARBA00022490"/>
    </source>
</evidence>
<dbReference type="Pfam" id="PF13424">
    <property type="entry name" value="TPR_12"/>
    <property type="match status" value="2"/>
</dbReference>
<dbReference type="PANTHER" id="PTHR45783">
    <property type="entry name" value="KINESIN LIGHT CHAIN"/>
    <property type="match status" value="1"/>
</dbReference>
<reference evidence="12" key="1">
    <citation type="journal article" date="2020" name="Stud. Mycol.">
        <title>101 Dothideomycetes genomes: a test case for predicting lifestyles and emergence of pathogens.</title>
        <authorList>
            <person name="Haridas S."/>
            <person name="Albert R."/>
            <person name="Binder M."/>
            <person name="Bloem J."/>
            <person name="Labutti K."/>
            <person name="Salamov A."/>
            <person name="Andreopoulos B."/>
            <person name="Baker S."/>
            <person name="Barry K."/>
            <person name="Bills G."/>
            <person name="Bluhm B."/>
            <person name="Cannon C."/>
            <person name="Castanera R."/>
            <person name="Culley D."/>
            <person name="Daum C."/>
            <person name="Ezra D."/>
            <person name="Gonzalez J."/>
            <person name="Henrissat B."/>
            <person name="Kuo A."/>
            <person name="Liang C."/>
            <person name="Lipzen A."/>
            <person name="Lutzoni F."/>
            <person name="Magnuson J."/>
            <person name="Mondo S."/>
            <person name="Nolan M."/>
            <person name="Ohm R."/>
            <person name="Pangilinan J."/>
            <person name="Park H.-J."/>
            <person name="Ramirez L."/>
            <person name="Alfaro M."/>
            <person name="Sun H."/>
            <person name="Tritt A."/>
            <person name="Yoshinaga Y."/>
            <person name="Zwiers L.-H."/>
            <person name="Turgeon B."/>
            <person name="Goodwin S."/>
            <person name="Spatafora J."/>
            <person name="Crous P."/>
            <person name="Grigoriev I."/>
        </authorList>
    </citation>
    <scope>NUCLEOTIDE SEQUENCE</scope>
    <source>
        <strain evidence="12">CBS 113818</strain>
    </source>
</reference>
<dbReference type="AlphaFoldDB" id="A0A6A6ZIS5"/>
<keyword evidence="7" id="KW-0175">Coiled coil</keyword>
<dbReference type="PANTHER" id="PTHR45783:SF3">
    <property type="entry name" value="KINESIN LIGHT CHAIN"/>
    <property type="match status" value="1"/>
</dbReference>
<accession>A0A6A6ZIS5</accession>
<evidence type="ECO:0000256" key="4">
    <source>
        <dbReference type="ARBA" id="ARBA00022701"/>
    </source>
</evidence>
<dbReference type="Pfam" id="PF13181">
    <property type="entry name" value="TPR_8"/>
    <property type="match status" value="1"/>
</dbReference>
<keyword evidence="5" id="KW-0677">Repeat</keyword>
<sequence>MDFLPRGLPDLAPAYLPQLELPHTGHYNTLPAQQLYRSYDVNRTSAFTLQAQLSGGPGVTTQNHALHPFSLPTLHSSHAQFNLEYAGNSQFVSASTSAPAGPASPMGPPDRPRKRKAATLRADDWEPYKKRILDLHIEQKKSLPEVRQIVEKECGFKAELRQYRSRVSQWGKDKNVKPQEMQAIVRKRQKRKLVDTNKGQLVFEVRGSLVEPPKIERWMKRHNVVDSVLYAPSPAASTPSAVGCHTISERGSPAMISMYSPAASVLSPRGMYLAAQSPQMPSPALSVSSIVRPQHSVFTGQSPAPAHRSLLNLQLGFVHGLSTSRSAIDVGAQTRYKEDEEERLWSQVQRADVTFISKPLETSGTLYKLGSVLIAQGRYRAAEAQIRKLVESHKGQSSNSDDGTEILKALDLLGQVLDCQGLYVKAERLFRRAIQGRKDVLGPEHPDTLMSMSNLASVLDSQGKYEEAEAMNRQTLALYQTVLGPEHPDTLTSISNLARVLHSQGKYEEAEAMNRQELECTKKVLGPEHPDTLTSMSNLARVLDSQGKYEEAEAMNRQTLALYQTVLGPEHPHTLTSMNNLAAMLGSQGKYEEAETMHR</sequence>
<dbReference type="GO" id="GO:0005874">
    <property type="term" value="C:microtubule"/>
    <property type="evidence" value="ECO:0007669"/>
    <property type="project" value="UniProtKB-KW"/>
</dbReference>
<dbReference type="EMBL" id="MU006239">
    <property type="protein sequence ID" value="KAF2820930.1"/>
    <property type="molecule type" value="Genomic_DNA"/>
</dbReference>
<evidence type="ECO:0000313" key="13">
    <source>
        <dbReference type="Proteomes" id="UP000799424"/>
    </source>
</evidence>
<dbReference type="GO" id="GO:0005737">
    <property type="term" value="C:cytoplasm"/>
    <property type="evidence" value="ECO:0007669"/>
    <property type="project" value="TreeGrafter"/>
</dbReference>
<keyword evidence="4" id="KW-0493">Microtubule</keyword>
<dbReference type="GO" id="GO:0005871">
    <property type="term" value="C:kinesin complex"/>
    <property type="evidence" value="ECO:0007669"/>
    <property type="project" value="InterPro"/>
</dbReference>
<proteinExistence type="inferred from homology"/>
<dbReference type="InterPro" id="IPR011990">
    <property type="entry name" value="TPR-like_helical_dom_sf"/>
</dbReference>
<evidence type="ECO:0000259" key="11">
    <source>
        <dbReference type="Pfam" id="PF14420"/>
    </source>
</evidence>
<dbReference type="Pfam" id="PF14420">
    <property type="entry name" value="Clr5"/>
    <property type="match status" value="1"/>
</dbReference>
<keyword evidence="13" id="KW-1185">Reference proteome</keyword>
<dbReference type="PRINTS" id="PR00381">
    <property type="entry name" value="KINESINLIGHT"/>
</dbReference>
<feature type="compositionally biased region" description="Low complexity" evidence="10">
    <location>
        <begin position="93"/>
        <end position="104"/>
    </location>
</feature>
<gene>
    <name evidence="12" type="ORF">CC86DRAFT_332895</name>
</gene>
<dbReference type="Gene3D" id="1.25.40.10">
    <property type="entry name" value="Tetratricopeptide repeat domain"/>
    <property type="match status" value="1"/>
</dbReference>
<dbReference type="GO" id="GO:0007018">
    <property type="term" value="P:microtubule-based movement"/>
    <property type="evidence" value="ECO:0007669"/>
    <property type="project" value="TreeGrafter"/>
</dbReference>
<evidence type="ECO:0000256" key="7">
    <source>
        <dbReference type="ARBA" id="ARBA00023054"/>
    </source>
</evidence>
<comment type="subcellular location">
    <subcellularLocation>
        <location evidence="1">Cytoplasm</location>
        <location evidence="1">Cytoskeleton</location>
    </subcellularLocation>
</comment>
<dbReference type="OrthoDB" id="5986190at2759"/>
<evidence type="ECO:0000256" key="10">
    <source>
        <dbReference type="SAM" id="MobiDB-lite"/>
    </source>
</evidence>
<dbReference type="InterPro" id="IPR002151">
    <property type="entry name" value="Kinesin_light"/>
</dbReference>
<dbReference type="SMART" id="SM00028">
    <property type="entry name" value="TPR"/>
    <property type="match status" value="5"/>
</dbReference>
<keyword evidence="3" id="KW-0963">Cytoplasm</keyword>
<keyword evidence="9" id="KW-0206">Cytoskeleton</keyword>
<dbReference type="SUPFAM" id="SSF48452">
    <property type="entry name" value="TPR-like"/>
    <property type="match status" value="2"/>
</dbReference>
<feature type="region of interest" description="Disordered" evidence="10">
    <location>
        <begin position="93"/>
        <end position="118"/>
    </location>
</feature>
<evidence type="ECO:0000256" key="5">
    <source>
        <dbReference type="ARBA" id="ARBA00022737"/>
    </source>
</evidence>
<evidence type="ECO:0000256" key="2">
    <source>
        <dbReference type="ARBA" id="ARBA00009622"/>
    </source>
</evidence>
<name>A0A6A6ZIS5_9PLEO</name>